<organism evidence="1 2">
    <name type="scientific">Flavobacterium chungangense</name>
    <dbReference type="NCBI Taxonomy" id="554283"/>
    <lineage>
        <taxon>Bacteria</taxon>
        <taxon>Pseudomonadati</taxon>
        <taxon>Bacteroidota</taxon>
        <taxon>Flavobacteriia</taxon>
        <taxon>Flavobacteriales</taxon>
        <taxon>Flavobacteriaceae</taxon>
        <taxon>Flavobacterium</taxon>
    </lineage>
</organism>
<keyword evidence="2" id="KW-1185">Reference proteome</keyword>
<protein>
    <submittedName>
        <fullName evidence="1">Uncharacterized protein</fullName>
    </submittedName>
</protein>
<sequence length="53" mass="6362">MIYNNLFQKTDKIIIYSIACYSYLDIKNIEKFEKSVLNKCARALFSFEEKFII</sequence>
<name>A0A6V6YZT9_9FLAO</name>
<comment type="caution">
    <text evidence="1">The sequence shown here is derived from an EMBL/GenBank/DDBJ whole genome shotgun (WGS) entry which is preliminary data.</text>
</comment>
<gene>
    <name evidence="1" type="ORF">FLACHUCJ7_02198</name>
</gene>
<proteinExistence type="predicted"/>
<evidence type="ECO:0000313" key="1">
    <source>
        <dbReference type="EMBL" id="CAD0005020.1"/>
    </source>
</evidence>
<reference evidence="1 2" key="1">
    <citation type="submission" date="2020-06" db="EMBL/GenBank/DDBJ databases">
        <authorList>
            <person name="Criscuolo A."/>
        </authorList>
    </citation>
    <scope>NUCLEOTIDE SEQUENCE [LARGE SCALE GENOMIC DNA]</scope>
    <source>
        <strain evidence="2">CIP 110025</strain>
    </source>
</reference>
<dbReference type="Proteomes" id="UP000556700">
    <property type="component" value="Unassembled WGS sequence"/>
</dbReference>
<evidence type="ECO:0000313" key="2">
    <source>
        <dbReference type="Proteomes" id="UP000556700"/>
    </source>
</evidence>
<dbReference type="EMBL" id="CAIJDO010000140">
    <property type="protein sequence ID" value="CAD0005020.1"/>
    <property type="molecule type" value="Genomic_DNA"/>
</dbReference>
<dbReference type="AlphaFoldDB" id="A0A6V6YZT9"/>
<accession>A0A6V6YZT9</accession>